<reference evidence="1" key="2">
    <citation type="submission" date="2024-06" db="EMBL/GenBank/DDBJ databases">
        <title>Vaginal Lactobacillus fatty acid response mechanisms reveal a metabolite-targeted strategy for bacterial vaginosis treatment.</title>
        <authorList>
            <person name="Zhu M."/>
            <person name="Blainey P.C."/>
            <person name="Bloom S.M."/>
            <person name="Kwon D.S."/>
        </authorList>
    </citation>
    <scope>NUCLEOTIDE SEQUENCE</scope>
    <source>
        <strain evidence="1">194_F1_1</strain>
    </source>
</reference>
<evidence type="ECO:0000313" key="2">
    <source>
        <dbReference type="EMBL" id="RXF59205.1"/>
    </source>
</evidence>
<dbReference type="Proteomes" id="UP000289808">
    <property type="component" value="Unassembled WGS sequence"/>
</dbReference>
<keyword evidence="4" id="KW-1185">Reference proteome</keyword>
<dbReference type="EMBL" id="SCLX01000009">
    <property type="protein sequence ID" value="RXF59205.1"/>
    <property type="molecule type" value="Genomic_DNA"/>
</dbReference>
<evidence type="ECO:0000313" key="1">
    <source>
        <dbReference type="EMBL" id="MES5149307.1"/>
    </source>
</evidence>
<evidence type="ECO:0000313" key="4">
    <source>
        <dbReference type="Proteomes" id="UP001434419"/>
    </source>
</evidence>
<gene>
    <name evidence="1" type="ORF">ABVC42_05115</name>
    <name evidence="2" type="ORF">ERD32_02640</name>
</gene>
<protein>
    <submittedName>
        <fullName evidence="2">DNA-binding protein</fullName>
    </submittedName>
    <submittedName>
        <fullName evidence="1">Helix-turn-helix domain-containing protein</fullName>
    </submittedName>
</protein>
<sequence length="72" mass="8289">MQVTIPERVIARAIQQQYFNKTEAANYCGVSKSTFRNWLLNYSDELIPSSVDGQLLFSKETLADFMKGHEMK</sequence>
<dbReference type="RefSeq" id="WP_021355529.1">
    <property type="nucleotide sequence ID" value="NZ_CP114552.1"/>
</dbReference>
<comment type="caution">
    <text evidence="2">The sequence shown here is derived from an EMBL/GenBank/DDBJ whole genome shotgun (WGS) entry which is preliminary data.</text>
</comment>
<keyword evidence="2" id="KW-0238">DNA-binding</keyword>
<organism evidence="2 3">
    <name type="scientific">Lactobacillus crispatus</name>
    <dbReference type="NCBI Taxonomy" id="47770"/>
    <lineage>
        <taxon>Bacteria</taxon>
        <taxon>Bacillati</taxon>
        <taxon>Bacillota</taxon>
        <taxon>Bacilli</taxon>
        <taxon>Lactobacillales</taxon>
        <taxon>Lactobacillaceae</taxon>
        <taxon>Lactobacillus</taxon>
    </lineage>
</organism>
<dbReference type="EMBL" id="JBETVU010000012">
    <property type="protein sequence ID" value="MES5149307.1"/>
    <property type="molecule type" value="Genomic_DNA"/>
</dbReference>
<name>A0A135ZGC6_9LACO</name>
<proteinExistence type="predicted"/>
<accession>A0A135ZGC6</accession>
<dbReference type="Proteomes" id="UP001434419">
    <property type="component" value="Unassembled WGS sequence"/>
</dbReference>
<dbReference type="AlphaFoldDB" id="A0A135ZGC6"/>
<dbReference type="GO" id="GO:0003677">
    <property type="term" value="F:DNA binding"/>
    <property type="evidence" value="ECO:0007669"/>
    <property type="project" value="UniProtKB-KW"/>
</dbReference>
<reference evidence="2 3" key="1">
    <citation type="submission" date="2019-01" db="EMBL/GenBank/DDBJ databases">
        <title>The genome sequence of Lactobacillus crispatus L49.</title>
        <authorList>
            <person name="Zhong J."/>
            <person name="Zhang J."/>
        </authorList>
    </citation>
    <scope>NUCLEOTIDE SEQUENCE [LARGE SCALE GENOMIC DNA]</scope>
    <source>
        <strain evidence="2 3">L49</strain>
    </source>
</reference>
<evidence type="ECO:0000313" key="3">
    <source>
        <dbReference type="Proteomes" id="UP000289808"/>
    </source>
</evidence>